<gene>
    <name evidence="6" type="ORF">R3P38DRAFT_1654297</name>
</gene>
<evidence type="ECO:0000256" key="4">
    <source>
        <dbReference type="PROSITE-ProRule" id="PRU00134"/>
    </source>
</evidence>
<dbReference type="GO" id="GO:0008270">
    <property type="term" value="F:zinc ion binding"/>
    <property type="evidence" value="ECO:0007669"/>
    <property type="project" value="UniProtKB-KW"/>
</dbReference>
<name>A0AAW0DJT0_9AGAR</name>
<keyword evidence="1" id="KW-0479">Metal-binding</keyword>
<protein>
    <recommendedName>
        <fullName evidence="5">MYND-type domain-containing protein</fullName>
    </recommendedName>
</protein>
<dbReference type="AlphaFoldDB" id="A0AAW0DJT0"/>
<dbReference type="PROSITE" id="PS50865">
    <property type="entry name" value="ZF_MYND_2"/>
    <property type="match status" value="1"/>
</dbReference>
<keyword evidence="3" id="KW-0862">Zinc</keyword>
<proteinExistence type="predicted"/>
<dbReference type="Proteomes" id="UP001362999">
    <property type="component" value="Unassembled WGS sequence"/>
</dbReference>
<dbReference type="Gene3D" id="6.10.140.2220">
    <property type="match status" value="1"/>
</dbReference>
<organism evidence="6 7">
    <name type="scientific">Favolaschia claudopus</name>
    <dbReference type="NCBI Taxonomy" id="2862362"/>
    <lineage>
        <taxon>Eukaryota</taxon>
        <taxon>Fungi</taxon>
        <taxon>Dikarya</taxon>
        <taxon>Basidiomycota</taxon>
        <taxon>Agaricomycotina</taxon>
        <taxon>Agaricomycetes</taxon>
        <taxon>Agaricomycetidae</taxon>
        <taxon>Agaricales</taxon>
        <taxon>Marasmiineae</taxon>
        <taxon>Mycenaceae</taxon>
        <taxon>Favolaschia</taxon>
    </lineage>
</organism>
<sequence length="484" mass="54774">MSTLLAQAILSLENPYNPKYCCNYYICLLSHVDPCYHTGLWEDPVQADPPYATNSYSNLNLERLVSSESRAIVTAVSKFLTTTRSREEMAGLALRMEKCDCDRTDPLVDQMHAWQWKTNAYNRDPPGFTCRTNSLEGLLAIMAEVVYNALQLSELEDNPLRHWPQSVRDCLAGDFETSATMLCRWLDAYPILPLLRVIAGVCSRYGEPAITPFLLSAHLPKNIVAILRRGMDSIPNDFEGEISPFGIVYPITLCFIVMRELNTRIVDGVSTAYFYREQCPLLLETLTRVAYLNEKMTWMMDFTWELGFDIGGVVHAKLVLPYDATLYHPTILQYSKKYRLTILAPLPPYQLAYNIMRTITEYPADCMNLKCTSAAGASMMCSGCKRVAYCDAQCQLAAWNGQNPHKPVCKQIRALGDAAGFPIYANPKSPPPDMTGDEFGRLVQANSGMGIQQVRAFNMKMIDDDRIRRVLNDKYSARYERLLE</sequence>
<evidence type="ECO:0000259" key="5">
    <source>
        <dbReference type="PROSITE" id="PS50865"/>
    </source>
</evidence>
<evidence type="ECO:0000313" key="6">
    <source>
        <dbReference type="EMBL" id="KAK7052735.1"/>
    </source>
</evidence>
<comment type="caution">
    <text evidence="6">The sequence shown here is derived from an EMBL/GenBank/DDBJ whole genome shotgun (WGS) entry which is preliminary data.</text>
</comment>
<dbReference type="InterPro" id="IPR002893">
    <property type="entry name" value="Znf_MYND"/>
</dbReference>
<evidence type="ECO:0000313" key="7">
    <source>
        <dbReference type="Proteomes" id="UP001362999"/>
    </source>
</evidence>
<evidence type="ECO:0000256" key="1">
    <source>
        <dbReference type="ARBA" id="ARBA00022723"/>
    </source>
</evidence>
<reference evidence="6 7" key="1">
    <citation type="journal article" date="2024" name="J Genomics">
        <title>Draft genome sequencing and assembly of Favolaschia claudopus CIRM-BRFM 2984 isolated from oak limbs.</title>
        <authorList>
            <person name="Navarro D."/>
            <person name="Drula E."/>
            <person name="Chaduli D."/>
            <person name="Cazenave R."/>
            <person name="Ahrendt S."/>
            <person name="Wang J."/>
            <person name="Lipzen A."/>
            <person name="Daum C."/>
            <person name="Barry K."/>
            <person name="Grigoriev I.V."/>
            <person name="Favel A."/>
            <person name="Rosso M.N."/>
            <person name="Martin F."/>
        </authorList>
    </citation>
    <scope>NUCLEOTIDE SEQUENCE [LARGE SCALE GENOMIC DNA]</scope>
    <source>
        <strain evidence="6 7">CIRM-BRFM 2984</strain>
    </source>
</reference>
<keyword evidence="7" id="KW-1185">Reference proteome</keyword>
<accession>A0AAW0DJT0</accession>
<keyword evidence="2 4" id="KW-0863">Zinc-finger</keyword>
<dbReference type="SUPFAM" id="SSF144232">
    <property type="entry name" value="HIT/MYND zinc finger-like"/>
    <property type="match status" value="1"/>
</dbReference>
<evidence type="ECO:0000256" key="3">
    <source>
        <dbReference type="ARBA" id="ARBA00022833"/>
    </source>
</evidence>
<dbReference type="EMBL" id="JAWWNJ010000007">
    <property type="protein sequence ID" value="KAK7052735.1"/>
    <property type="molecule type" value="Genomic_DNA"/>
</dbReference>
<dbReference type="Pfam" id="PF01753">
    <property type="entry name" value="zf-MYND"/>
    <property type="match status" value="1"/>
</dbReference>
<feature type="domain" description="MYND-type" evidence="5">
    <location>
        <begin position="368"/>
        <end position="409"/>
    </location>
</feature>
<evidence type="ECO:0000256" key="2">
    <source>
        <dbReference type="ARBA" id="ARBA00022771"/>
    </source>
</evidence>